<feature type="chain" id="PRO_5012025996" evidence="2">
    <location>
        <begin position="17"/>
        <end position="54"/>
    </location>
</feature>
<sequence length="54" mass="5533">MKYLAALLATAAPALAHTGAHLHPHGEAPSAWPLIAAAALVGLAGVLMVRRARR</sequence>
<dbReference type="Proteomes" id="UP000184932">
    <property type="component" value="Unassembled WGS sequence"/>
</dbReference>
<dbReference type="NCBIfam" id="TIGR01167">
    <property type="entry name" value="LPXTG_anchor"/>
    <property type="match status" value="1"/>
</dbReference>
<dbReference type="STRING" id="1217970.SAMN05444002_0472"/>
<evidence type="ECO:0000256" key="2">
    <source>
        <dbReference type="SAM" id="SignalP"/>
    </source>
</evidence>
<feature type="transmembrane region" description="Helical" evidence="1">
    <location>
        <begin position="32"/>
        <end position="49"/>
    </location>
</feature>
<keyword evidence="1" id="KW-1133">Transmembrane helix</keyword>
<protein>
    <submittedName>
        <fullName evidence="3">LPXTG-motif cell wall anchor domain-containing protein/MYXO-CTERM domain-containing protein</fullName>
    </submittedName>
</protein>
<keyword evidence="4" id="KW-1185">Reference proteome</keyword>
<dbReference type="RefSeq" id="WP_139301205.1">
    <property type="nucleotide sequence ID" value="NZ_FSRL01000001.1"/>
</dbReference>
<name>A0A1N6E902_9RHOB</name>
<dbReference type="AlphaFoldDB" id="A0A1N6E902"/>
<reference evidence="4" key="1">
    <citation type="submission" date="2016-11" db="EMBL/GenBank/DDBJ databases">
        <authorList>
            <person name="Varghese N."/>
            <person name="Submissions S."/>
        </authorList>
    </citation>
    <scope>NUCLEOTIDE SEQUENCE [LARGE SCALE GENOMIC DNA]</scope>
    <source>
        <strain evidence="4">DSM 29440</strain>
    </source>
</reference>
<organism evidence="3 4">
    <name type="scientific">Vannielia litorea</name>
    <dbReference type="NCBI Taxonomy" id="1217970"/>
    <lineage>
        <taxon>Bacteria</taxon>
        <taxon>Pseudomonadati</taxon>
        <taxon>Pseudomonadota</taxon>
        <taxon>Alphaproteobacteria</taxon>
        <taxon>Rhodobacterales</taxon>
        <taxon>Paracoccaceae</taxon>
        <taxon>Vannielia</taxon>
    </lineage>
</organism>
<keyword evidence="2" id="KW-0732">Signal</keyword>
<evidence type="ECO:0000313" key="4">
    <source>
        <dbReference type="Proteomes" id="UP000184932"/>
    </source>
</evidence>
<evidence type="ECO:0000256" key="1">
    <source>
        <dbReference type="SAM" id="Phobius"/>
    </source>
</evidence>
<keyword evidence="1" id="KW-0812">Transmembrane</keyword>
<dbReference type="EMBL" id="FSRL01000001">
    <property type="protein sequence ID" value="SIN79514.1"/>
    <property type="molecule type" value="Genomic_DNA"/>
</dbReference>
<gene>
    <name evidence="3" type="ORF">SAMN05444002_0472</name>
</gene>
<evidence type="ECO:0000313" key="3">
    <source>
        <dbReference type="EMBL" id="SIN79514.1"/>
    </source>
</evidence>
<keyword evidence="1" id="KW-0472">Membrane</keyword>
<proteinExistence type="predicted"/>
<feature type="signal peptide" evidence="2">
    <location>
        <begin position="1"/>
        <end position="16"/>
    </location>
</feature>
<accession>A0A1N6E902</accession>